<organism evidence="6 7">
    <name type="scientific">Nocardia aurantia</name>
    <dbReference type="NCBI Taxonomy" id="2585199"/>
    <lineage>
        <taxon>Bacteria</taxon>
        <taxon>Bacillati</taxon>
        <taxon>Actinomycetota</taxon>
        <taxon>Actinomycetes</taxon>
        <taxon>Mycobacteriales</taxon>
        <taxon>Nocardiaceae</taxon>
        <taxon>Nocardia</taxon>
    </lineage>
</organism>
<feature type="DNA-binding region" description="H-T-H motif" evidence="4">
    <location>
        <begin position="37"/>
        <end position="56"/>
    </location>
</feature>
<accession>A0A7K0DZC2</accession>
<dbReference type="PRINTS" id="PR00455">
    <property type="entry name" value="HTHTETR"/>
</dbReference>
<dbReference type="EMBL" id="WEGI01000014">
    <property type="protein sequence ID" value="MQY30622.1"/>
    <property type="molecule type" value="Genomic_DNA"/>
</dbReference>
<evidence type="ECO:0000256" key="2">
    <source>
        <dbReference type="ARBA" id="ARBA00023125"/>
    </source>
</evidence>
<sequence>MSEQQSRPGRKRDSSRDGAILQATLDVLAAAGYEGMTTDMVAARANASKATIYRRWPSKAELVVEAVESLRAEPLGDAPDTGSLAGDLAAMLDTSGNAAESRKFKVVMGLLSLLPQDADLANAVQRRILGPRSAAIRVAVEREQARGGIVADRDAGLLALVVMATITYRLIVTGEPVDRTFLTALADGVLKG</sequence>
<comment type="caution">
    <text evidence="6">The sequence shown here is derived from an EMBL/GenBank/DDBJ whole genome shotgun (WGS) entry which is preliminary data.</text>
</comment>
<dbReference type="GO" id="GO:0000976">
    <property type="term" value="F:transcription cis-regulatory region binding"/>
    <property type="evidence" value="ECO:0007669"/>
    <property type="project" value="TreeGrafter"/>
</dbReference>
<dbReference type="GO" id="GO:0003700">
    <property type="term" value="F:DNA-binding transcription factor activity"/>
    <property type="evidence" value="ECO:0007669"/>
    <property type="project" value="TreeGrafter"/>
</dbReference>
<proteinExistence type="predicted"/>
<gene>
    <name evidence="6" type="ORF">NRB56_62240</name>
</gene>
<dbReference type="PANTHER" id="PTHR30055:SF148">
    <property type="entry name" value="TETR-FAMILY TRANSCRIPTIONAL REGULATOR"/>
    <property type="match status" value="1"/>
</dbReference>
<dbReference type="PROSITE" id="PS50977">
    <property type="entry name" value="HTH_TETR_2"/>
    <property type="match status" value="1"/>
</dbReference>
<protein>
    <submittedName>
        <fullName evidence="6">Putative HTH-type transcriptional regulator</fullName>
    </submittedName>
</protein>
<evidence type="ECO:0000256" key="1">
    <source>
        <dbReference type="ARBA" id="ARBA00023015"/>
    </source>
</evidence>
<dbReference type="Pfam" id="PF00440">
    <property type="entry name" value="TetR_N"/>
    <property type="match status" value="1"/>
</dbReference>
<dbReference type="InterPro" id="IPR036271">
    <property type="entry name" value="Tet_transcr_reg_TetR-rel_C_sf"/>
</dbReference>
<dbReference type="InterPro" id="IPR009057">
    <property type="entry name" value="Homeodomain-like_sf"/>
</dbReference>
<dbReference type="Gene3D" id="1.10.357.10">
    <property type="entry name" value="Tetracycline Repressor, domain 2"/>
    <property type="match status" value="1"/>
</dbReference>
<dbReference type="InterPro" id="IPR050109">
    <property type="entry name" value="HTH-type_TetR-like_transc_reg"/>
</dbReference>
<keyword evidence="2 4" id="KW-0238">DNA-binding</keyword>
<dbReference type="InterPro" id="IPR001647">
    <property type="entry name" value="HTH_TetR"/>
</dbReference>
<keyword evidence="7" id="KW-1185">Reference proteome</keyword>
<keyword evidence="3" id="KW-0804">Transcription</keyword>
<dbReference type="InterPro" id="IPR023772">
    <property type="entry name" value="DNA-bd_HTH_TetR-type_CS"/>
</dbReference>
<feature type="domain" description="HTH tetR-type" evidence="5">
    <location>
        <begin position="14"/>
        <end position="74"/>
    </location>
</feature>
<dbReference type="Proteomes" id="UP000431401">
    <property type="component" value="Unassembled WGS sequence"/>
</dbReference>
<dbReference type="SUPFAM" id="SSF48498">
    <property type="entry name" value="Tetracyclin repressor-like, C-terminal domain"/>
    <property type="match status" value="1"/>
</dbReference>
<dbReference type="Pfam" id="PF16859">
    <property type="entry name" value="TetR_C_11"/>
    <property type="match status" value="1"/>
</dbReference>
<dbReference type="PROSITE" id="PS01081">
    <property type="entry name" value="HTH_TETR_1"/>
    <property type="match status" value="1"/>
</dbReference>
<dbReference type="PANTHER" id="PTHR30055">
    <property type="entry name" value="HTH-TYPE TRANSCRIPTIONAL REGULATOR RUTR"/>
    <property type="match status" value="1"/>
</dbReference>
<keyword evidence="1" id="KW-0805">Transcription regulation</keyword>
<dbReference type="AlphaFoldDB" id="A0A7K0DZC2"/>
<evidence type="ECO:0000259" key="5">
    <source>
        <dbReference type="PROSITE" id="PS50977"/>
    </source>
</evidence>
<evidence type="ECO:0000313" key="6">
    <source>
        <dbReference type="EMBL" id="MQY30622.1"/>
    </source>
</evidence>
<evidence type="ECO:0000256" key="3">
    <source>
        <dbReference type="ARBA" id="ARBA00023163"/>
    </source>
</evidence>
<dbReference type="SUPFAM" id="SSF46689">
    <property type="entry name" value="Homeodomain-like"/>
    <property type="match status" value="1"/>
</dbReference>
<dbReference type="InterPro" id="IPR011075">
    <property type="entry name" value="TetR_C"/>
</dbReference>
<evidence type="ECO:0000256" key="4">
    <source>
        <dbReference type="PROSITE-ProRule" id="PRU00335"/>
    </source>
</evidence>
<reference evidence="6 7" key="1">
    <citation type="submission" date="2019-10" db="EMBL/GenBank/DDBJ databases">
        <title>Nocardia macrotermitis sp. nov. and Nocardia aurantia sp. nov., isolated from the gut of fungus growing-termite Macrotermes natalensis.</title>
        <authorList>
            <person name="Benndorf R."/>
            <person name="Schwitalla J."/>
            <person name="Martin K."/>
            <person name="De Beer W."/>
            <person name="Kaster A.-K."/>
            <person name="Vollmers J."/>
            <person name="Poulsen M."/>
            <person name="Beemelmanns C."/>
        </authorList>
    </citation>
    <scope>NUCLEOTIDE SEQUENCE [LARGE SCALE GENOMIC DNA]</scope>
    <source>
        <strain evidence="6 7">RB56</strain>
    </source>
</reference>
<dbReference type="Gene3D" id="1.10.10.60">
    <property type="entry name" value="Homeodomain-like"/>
    <property type="match status" value="1"/>
</dbReference>
<name>A0A7K0DZC2_9NOCA</name>
<evidence type="ECO:0000313" key="7">
    <source>
        <dbReference type="Proteomes" id="UP000431401"/>
    </source>
</evidence>